<dbReference type="InterPro" id="IPR001611">
    <property type="entry name" value="Leu-rich_rpt"/>
</dbReference>
<dbReference type="InterPro" id="IPR032675">
    <property type="entry name" value="LRR_dom_sf"/>
</dbReference>
<dbReference type="InterPro" id="IPR006553">
    <property type="entry name" value="Leu-rich_rpt_Cys-con_subtyp"/>
</dbReference>
<protein>
    <submittedName>
        <fullName evidence="1">Uncharacterized protein</fullName>
    </submittedName>
</protein>
<dbReference type="Gene3D" id="3.80.10.10">
    <property type="entry name" value="Ribonuclease Inhibitor"/>
    <property type="match status" value="2"/>
</dbReference>
<accession>A0A9Q0HQL6</accession>
<dbReference type="AlphaFoldDB" id="A0A9Q0HQL6"/>
<dbReference type="Proteomes" id="UP001151287">
    <property type="component" value="Unassembled WGS sequence"/>
</dbReference>
<name>A0A9Q0HQL6_9POAL</name>
<keyword evidence="2" id="KW-1185">Reference proteome</keyword>
<dbReference type="Pfam" id="PF13516">
    <property type="entry name" value="LRR_6"/>
    <property type="match status" value="1"/>
</dbReference>
<dbReference type="EMBL" id="JAMQYH010000003">
    <property type="protein sequence ID" value="KAJ1694348.1"/>
    <property type="molecule type" value="Genomic_DNA"/>
</dbReference>
<dbReference type="SUPFAM" id="SSF52047">
    <property type="entry name" value="RNI-like"/>
    <property type="match status" value="1"/>
</dbReference>
<evidence type="ECO:0000313" key="2">
    <source>
        <dbReference type="Proteomes" id="UP001151287"/>
    </source>
</evidence>
<comment type="caution">
    <text evidence="1">The sequence shown here is derived from an EMBL/GenBank/DDBJ whole genome shotgun (WGS) entry which is preliminary data.</text>
</comment>
<evidence type="ECO:0000313" key="1">
    <source>
        <dbReference type="EMBL" id="KAJ1694348.1"/>
    </source>
</evidence>
<gene>
    <name evidence="1" type="ORF">LUZ63_011046</name>
</gene>
<proteinExistence type="predicted"/>
<dbReference type="SMART" id="SM00367">
    <property type="entry name" value="LRR_CC"/>
    <property type="match status" value="2"/>
</dbReference>
<reference evidence="1" key="1">
    <citation type="journal article" date="2022" name="Cell">
        <title>Repeat-based holocentromeres influence genome architecture and karyotype evolution.</title>
        <authorList>
            <person name="Hofstatter P.G."/>
            <person name="Thangavel G."/>
            <person name="Lux T."/>
            <person name="Neumann P."/>
            <person name="Vondrak T."/>
            <person name="Novak P."/>
            <person name="Zhang M."/>
            <person name="Costa L."/>
            <person name="Castellani M."/>
            <person name="Scott A."/>
            <person name="Toegelov H."/>
            <person name="Fuchs J."/>
            <person name="Mata-Sucre Y."/>
            <person name="Dias Y."/>
            <person name="Vanzela A.L.L."/>
            <person name="Huettel B."/>
            <person name="Almeida C.C.S."/>
            <person name="Simkova H."/>
            <person name="Souza G."/>
            <person name="Pedrosa-Harand A."/>
            <person name="Macas J."/>
            <person name="Mayer K.F.X."/>
            <person name="Houben A."/>
            <person name="Marques A."/>
        </authorList>
    </citation>
    <scope>NUCLEOTIDE SEQUENCE</scope>
    <source>
        <strain evidence="1">RhyBre1mFocal</strain>
    </source>
</reference>
<dbReference type="OrthoDB" id="120976at2759"/>
<organism evidence="1 2">
    <name type="scientific">Rhynchospora breviuscula</name>
    <dbReference type="NCBI Taxonomy" id="2022672"/>
    <lineage>
        <taxon>Eukaryota</taxon>
        <taxon>Viridiplantae</taxon>
        <taxon>Streptophyta</taxon>
        <taxon>Embryophyta</taxon>
        <taxon>Tracheophyta</taxon>
        <taxon>Spermatophyta</taxon>
        <taxon>Magnoliopsida</taxon>
        <taxon>Liliopsida</taxon>
        <taxon>Poales</taxon>
        <taxon>Cyperaceae</taxon>
        <taxon>Cyperoideae</taxon>
        <taxon>Rhynchosporeae</taxon>
        <taxon>Rhynchospora</taxon>
    </lineage>
</organism>
<dbReference type="PANTHER" id="PTHR47818:SF2">
    <property type="entry name" value="F-BOX DOMAIN-CONTAINING PROTEIN"/>
    <property type="match status" value="1"/>
</dbReference>
<dbReference type="PANTHER" id="PTHR47818">
    <property type="entry name" value="RNI-LIKE SUPERFAMILY PROTEIN"/>
    <property type="match status" value="1"/>
</dbReference>
<sequence>MEAKETCPSLLSLCIKATASTVAHGGCNSLQDVLELPFDLLETLVMELSPLALHALHEILQGNYSEEPVAHDDSNTRKRGRYKIFDQAWERLFKKRWNEEIKREQINSGIPDWHQLYCEKHLNECFEQAIETALLPTFSGGIYELTVSDKIMKTISHDQKFTDDWKKLSYHCSRFGPHARYLRLQNVLCVQEMAELLIGCKLERLTFIRIIARNQVDGACMLINQNRQTLHCLQFIRCQLHPGSMNQVYDSICTEGSTHGLQTLNFISSRFFETMSPGLLSLLSSGRDFKSVCFRDTKLQQASAEAIFQTLLQSSCELHSFEMSDNYISTWLSDMSRNSNNFSSLPEPAICLNSISALNLRSNNLDQNDAGDLCFLLQKMPNLTSLDLSDNTLTDEGIRYLIPFFVWAFGKVKPLSDLSLESCSITDKGFDELLKHCLPVFRESLSKLSLSDNRLGSTVAENMAKLMGGSLVKELKIEDISLGESGFEKLRLHMPKQVFISRINISKNRGKNEAAIFISEMISRAPHLVSINAAFNIMPPGSFTVIFNALDMHFKERGKLELLDLTNNPQLFISETTSQITKFQHRGNPVVIFSRRPAHFEIMLHDDDP</sequence>